<dbReference type="AlphaFoldDB" id="A0AAP0KJB2"/>
<protein>
    <submittedName>
        <fullName evidence="1">Uncharacterized protein</fullName>
    </submittedName>
</protein>
<organism evidence="1 2">
    <name type="scientific">Stephania japonica</name>
    <dbReference type="NCBI Taxonomy" id="461633"/>
    <lineage>
        <taxon>Eukaryota</taxon>
        <taxon>Viridiplantae</taxon>
        <taxon>Streptophyta</taxon>
        <taxon>Embryophyta</taxon>
        <taxon>Tracheophyta</taxon>
        <taxon>Spermatophyta</taxon>
        <taxon>Magnoliopsida</taxon>
        <taxon>Ranunculales</taxon>
        <taxon>Menispermaceae</taxon>
        <taxon>Menispermoideae</taxon>
        <taxon>Cissampelideae</taxon>
        <taxon>Stephania</taxon>
    </lineage>
</organism>
<comment type="caution">
    <text evidence="1">The sequence shown here is derived from an EMBL/GenBank/DDBJ whole genome shotgun (WGS) entry which is preliminary data.</text>
</comment>
<evidence type="ECO:0000313" key="2">
    <source>
        <dbReference type="Proteomes" id="UP001417504"/>
    </source>
</evidence>
<gene>
    <name evidence="1" type="ORF">Sjap_000575</name>
</gene>
<reference evidence="1 2" key="1">
    <citation type="submission" date="2024-01" db="EMBL/GenBank/DDBJ databases">
        <title>Genome assemblies of Stephania.</title>
        <authorList>
            <person name="Yang L."/>
        </authorList>
    </citation>
    <scope>NUCLEOTIDE SEQUENCE [LARGE SCALE GENOMIC DNA]</scope>
    <source>
        <strain evidence="1">QJT</strain>
        <tissue evidence="1">Leaf</tissue>
    </source>
</reference>
<keyword evidence="2" id="KW-1185">Reference proteome</keyword>
<evidence type="ECO:0000313" key="1">
    <source>
        <dbReference type="EMBL" id="KAK9153095.1"/>
    </source>
</evidence>
<accession>A0AAP0KJB2</accession>
<dbReference type="Proteomes" id="UP001417504">
    <property type="component" value="Unassembled WGS sequence"/>
</dbReference>
<name>A0AAP0KJB2_9MAGN</name>
<sequence length="66" mass="8364">MEWIRIKVFWSFEQPKYPKPPKYPNNYHRHHHSHFLPFCEIDSERKRERTKLDRREIEGGSRARKW</sequence>
<dbReference type="EMBL" id="JBBNAE010000001">
    <property type="protein sequence ID" value="KAK9153095.1"/>
    <property type="molecule type" value="Genomic_DNA"/>
</dbReference>
<proteinExistence type="predicted"/>